<comment type="similarity">
    <text evidence="2 12">Belongs to the glycosyl hydrolase 4 family.</text>
</comment>
<dbReference type="GO" id="GO:0005975">
    <property type="term" value="P:carbohydrate metabolic process"/>
    <property type="evidence" value="ECO:0007669"/>
    <property type="project" value="InterPro"/>
</dbReference>
<keyword evidence="11" id="KW-0533">Nickel</keyword>
<evidence type="ECO:0000256" key="12">
    <source>
        <dbReference type="RuleBase" id="RU361152"/>
    </source>
</evidence>
<keyword evidence="11" id="KW-0170">Cobalt</keyword>
<comment type="cofactor">
    <cofactor evidence="1">
        <name>Mn(2+)</name>
        <dbReference type="ChEBI" id="CHEBI:29035"/>
    </cofactor>
</comment>
<evidence type="ECO:0000256" key="8">
    <source>
        <dbReference type="ARBA" id="ARBA00023295"/>
    </source>
</evidence>
<evidence type="ECO:0000256" key="6">
    <source>
        <dbReference type="ARBA" id="ARBA00023211"/>
    </source>
</evidence>
<keyword evidence="8 12" id="KW-0326">Glycosidase</keyword>
<dbReference type="SUPFAM" id="SSF56327">
    <property type="entry name" value="LDH C-terminal domain-like"/>
    <property type="match status" value="1"/>
</dbReference>
<evidence type="ECO:0000256" key="2">
    <source>
        <dbReference type="ARBA" id="ARBA00010141"/>
    </source>
</evidence>
<dbReference type="Pfam" id="PF02056">
    <property type="entry name" value="Glyco_hydro_4"/>
    <property type="match status" value="1"/>
</dbReference>
<dbReference type="PANTHER" id="PTHR32092:SF4">
    <property type="entry name" value="ALPHA-GLUCOSIDASE"/>
    <property type="match status" value="1"/>
</dbReference>
<feature type="binding site" evidence="10">
    <location>
        <position position="144"/>
    </location>
    <ligand>
        <name>substrate</name>
    </ligand>
</feature>
<evidence type="ECO:0000256" key="4">
    <source>
        <dbReference type="ARBA" id="ARBA00022801"/>
    </source>
</evidence>
<evidence type="ECO:0000256" key="1">
    <source>
        <dbReference type="ARBA" id="ARBA00001936"/>
    </source>
</evidence>
<proteinExistence type="inferred from homology"/>
<organism evidence="14">
    <name type="scientific">Caldilineaceae bacterium SB0662_bin_9</name>
    <dbReference type="NCBI Taxonomy" id="2605258"/>
    <lineage>
        <taxon>Bacteria</taxon>
        <taxon>Bacillati</taxon>
        <taxon>Chloroflexota</taxon>
        <taxon>Caldilineae</taxon>
        <taxon>Caldilineales</taxon>
        <taxon>Caldilineaceae</taxon>
    </lineage>
</organism>
<evidence type="ECO:0000256" key="10">
    <source>
        <dbReference type="PIRSR" id="PIRSR601088-2"/>
    </source>
</evidence>
<dbReference type="PANTHER" id="PTHR32092">
    <property type="entry name" value="6-PHOSPHO-BETA-GLUCOSIDASE-RELATED"/>
    <property type="match status" value="1"/>
</dbReference>
<dbReference type="InterPro" id="IPR001088">
    <property type="entry name" value="Glyco_hydro_4"/>
</dbReference>
<sequence>MSTPIRISVIGAGSAQFSLGLVKDICLTESLNGSQISFMDIDGDRLEMIHRLASRYANELGADLSFDLTESMADSMQDADFVINTASAHTHAMQRLIRETVESYGYYHGGGLGSGNYHNLQLMLDVVGTMERICPDAWLIQSGNPVYQGCTLMTRESDIKVCGLCHGHYGVHRIANTLGFDLDELTWQAPGLNHNIWLTHFLYRGEDAYPVLEDWIANEAEEYWRTHEADRTHDIQMSRGTIHQYRMFGLMPIGDTPRSVGWWYHTDLAVKKHWYGEPFGGPDTHIARPYFVKNLEERLVHMQAVAEDESASLIEAFGQEKTKEQQVPIIDGLVNDNEGQFQVNVPNYGALPGVPDDVVVEVPAIVNAKGIQPLRVHPLPEKIMYDQILPDWLHMERDLLAFQTGDRRTLLLNALEAGQTHDYDQALNALESVLAVEGNEDVNAHYRYGPGDSLLRERLGLAAANGASPNGSRPA</sequence>
<dbReference type="GO" id="GO:0016616">
    <property type="term" value="F:oxidoreductase activity, acting on the CH-OH group of donors, NAD or NADP as acceptor"/>
    <property type="evidence" value="ECO:0007669"/>
    <property type="project" value="InterPro"/>
</dbReference>
<dbReference type="SUPFAM" id="SSF51735">
    <property type="entry name" value="NAD(P)-binding Rossmann-fold domains"/>
    <property type="match status" value="1"/>
</dbReference>
<gene>
    <name evidence="14" type="ORF">F4Y08_15755</name>
</gene>
<dbReference type="InterPro" id="IPR022616">
    <property type="entry name" value="Glyco_hydro_4_C"/>
</dbReference>
<keyword evidence="6 11" id="KW-0464">Manganese</keyword>
<comment type="caution">
    <text evidence="14">The sequence shown here is derived from an EMBL/GenBank/DDBJ whole genome shotgun (WGS) entry which is preliminary data.</text>
</comment>
<dbReference type="AlphaFoldDB" id="A0A6B1DYN7"/>
<dbReference type="PRINTS" id="PR00732">
    <property type="entry name" value="GLHYDRLASE4"/>
</dbReference>
<keyword evidence="4 12" id="KW-0378">Hydrolase</keyword>
<dbReference type="GO" id="GO:0004553">
    <property type="term" value="F:hydrolase activity, hydrolyzing O-glycosyl compounds"/>
    <property type="evidence" value="ECO:0007669"/>
    <property type="project" value="InterPro"/>
</dbReference>
<feature type="binding site" evidence="11">
    <location>
        <position position="165"/>
    </location>
    <ligand>
        <name>Mn(2+)</name>
        <dbReference type="ChEBI" id="CHEBI:29035"/>
    </ligand>
</feature>
<evidence type="ECO:0000313" key="14">
    <source>
        <dbReference type="EMBL" id="MYD91762.1"/>
    </source>
</evidence>
<comment type="cofactor">
    <cofactor evidence="12">
        <name>NAD(+)</name>
        <dbReference type="ChEBI" id="CHEBI:57540"/>
    </cofactor>
    <text evidence="12">Binds 1 NAD(+) per subunit.</text>
</comment>
<dbReference type="Gene3D" id="3.90.1820.10">
    <property type="entry name" value="AglA-like glucosidase"/>
    <property type="match status" value="1"/>
</dbReference>
<keyword evidence="11" id="KW-0408">Iron</keyword>
<keyword evidence="3 11" id="KW-0479">Metal-binding</keyword>
<dbReference type="Pfam" id="PF11975">
    <property type="entry name" value="Glyco_hydro_4C"/>
    <property type="match status" value="1"/>
</dbReference>
<dbReference type="InterPro" id="IPR015955">
    <property type="entry name" value="Lactate_DH/Glyco_Ohase_4_C"/>
</dbReference>
<protein>
    <submittedName>
        <fullName evidence="14">Alpha-glucosidase/alpha-galactosidase</fullName>
    </submittedName>
</protein>
<evidence type="ECO:0000256" key="7">
    <source>
        <dbReference type="ARBA" id="ARBA00023277"/>
    </source>
</evidence>
<feature type="domain" description="Glycosyl hydrolase family 4 C-terminal" evidence="13">
    <location>
        <begin position="191"/>
        <end position="411"/>
    </location>
</feature>
<feature type="active site" description="Proton acceptor" evidence="9">
    <location>
        <position position="264"/>
    </location>
</feature>
<dbReference type="GO" id="GO:0046872">
    <property type="term" value="F:metal ion binding"/>
    <property type="evidence" value="ECO:0007669"/>
    <property type="project" value="UniProtKB-KW"/>
</dbReference>
<feature type="binding site" evidence="11">
    <location>
        <position position="194"/>
    </location>
    <ligand>
        <name>Mn(2+)</name>
        <dbReference type="ChEBI" id="CHEBI:29035"/>
    </ligand>
</feature>
<reference evidence="14" key="1">
    <citation type="submission" date="2019-09" db="EMBL/GenBank/DDBJ databases">
        <title>Characterisation of the sponge microbiome using genome-centric metagenomics.</title>
        <authorList>
            <person name="Engelberts J.P."/>
            <person name="Robbins S.J."/>
            <person name="De Goeij J.M."/>
            <person name="Aranda M."/>
            <person name="Bell S.C."/>
            <person name="Webster N.S."/>
        </authorList>
    </citation>
    <scope>NUCLEOTIDE SEQUENCE</scope>
    <source>
        <strain evidence="14">SB0662_bin_9</strain>
    </source>
</reference>
<evidence type="ECO:0000256" key="3">
    <source>
        <dbReference type="ARBA" id="ARBA00022723"/>
    </source>
</evidence>
<evidence type="ECO:0000256" key="5">
    <source>
        <dbReference type="ARBA" id="ARBA00023027"/>
    </source>
</evidence>
<evidence type="ECO:0000256" key="11">
    <source>
        <dbReference type="PIRSR" id="PIRSR601088-3"/>
    </source>
</evidence>
<evidence type="ECO:0000256" key="9">
    <source>
        <dbReference type="PIRSR" id="PIRSR601088-1"/>
    </source>
</evidence>
<dbReference type="EMBL" id="VXPY01000113">
    <property type="protein sequence ID" value="MYD91762.1"/>
    <property type="molecule type" value="Genomic_DNA"/>
</dbReference>
<name>A0A6B1DYN7_9CHLR</name>
<keyword evidence="7" id="KW-0119">Carbohydrate metabolism</keyword>
<dbReference type="InterPro" id="IPR036291">
    <property type="entry name" value="NAD(P)-bd_dom_sf"/>
</dbReference>
<keyword evidence="5 12" id="KW-0520">NAD</keyword>
<evidence type="ECO:0000259" key="13">
    <source>
        <dbReference type="Pfam" id="PF11975"/>
    </source>
</evidence>
<feature type="active site" description="Proton donor" evidence="9">
    <location>
        <position position="166"/>
    </location>
</feature>
<dbReference type="InterPro" id="IPR053715">
    <property type="entry name" value="GH4_Enzyme_sf"/>
</dbReference>
<accession>A0A6B1DYN7</accession>